<organism evidence="1 2">
    <name type="scientific">Hydnomerulius pinastri MD-312</name>
    <dbReference type="NCBI Taxonomy" id="994086"/>
    <lineage>
        <taxon>Eukaryota</taxon>
        <taxon>Fungi</taxon>
        <taxon>Dikarya</taxon>
        <taxon>Basidiomycota</taxon>
        <taxon>Agaricomycotina</taxon>
        <taxon>Agaricomycetes</taxon>
        <taxon>Agaricomycetidae</taxon>
        <taxon>Boletales</taxon>
        <taxon>Boletales incertae sedis</taxon>
        <taxon>Leucogyrophana</taxon>
    </lineage>
</organism>
<proteinExistence type="predicted"/>
<accession>A0A0C9VWK8</accession>
<evidence type="ECO:0000313" key="1">
    <source>
        <dbReference type="EMBL" id="KIJ57603.1"/>
    </source>
</evidence>
<keyword evidence="2" id="KW-1185">Reference proteome</keyword>
<dbReference type="Proteomes" id="UP000053820">
    <property type="component" value="Unassembled WGS sequence"/>
</dbReference>
<dbReference type="HOGENOM" id="CLU_2886087_0_0_1"/>
<name>A0A0C9VWK8_9AGAM</name>
<sequence length="63" mass="6725">MFVGGFVEVRKLVHCNARLGPYRQARDKGGAELPPQSARSRVCLCQVTVTPGAGEANRAPVSD</sequence>
<dbReference type="EMBL" id="KN840235">
    <property type="protein sequence ID" value="KIJ57603.1"/>
    <property type="molecule type" value="Genomic_DNA"/>
</dbReference>
<protein>
    <submittedName>
        <fullName evidence="1">Uncharacterized protein</fullName>
    </submittedName>
</protein>
<evidence type="ECO:0000313" key="2">
    <source>
        <dbReference type="Proteomes" id="UP000053820"/>
    </source>
</evidence>
<gene>
    <name evidence="1" type="ORF">HYDPIDRAFT_34950</name>
</gene>
<reference evidence="1 2" key="1">
    <citation type="submission" date="2014-04" db="EMBL/GenBank/DDBJ databases">
        <title>Evolutionary Origins and Diversification of the Mycorrhizal Mutualists.</title>
        <authorList>
            <consortium name="DOE Joint Genome Institute"/>
            <consortium name="Mycorrhizal Genomics Consortium"/>
            <person name="Kohler A."/>
            <person name="Kuo A."/>
            <person name="Nagy L.G."/>
            <person name="Floudas D."/>
            <person name="Copeland A."/>
            <person name="Barry K.W."/>
            <person name="Cichocki N."/>
            <person name="Veneault-Fourrey C."/>
            <person name="LaButti K."/>
            <person name="Lindquist E.A."/>
            <person name="Lipzen A."/>
            <person name="Lundell T."/>
            <person name="Morin E."/>
            <person name="Murat C."/>
            <person name="Riley R."/>
            <person name="Ohm R."/>
            <person name="Sun H."/>
            <person name="Tunlid A."/>
            <person name="Henrissat B."/>
            <person name="Grigoriev I.V."/>
            <person name="Hibbett D.S."/>
            <person name="Martin F."/>
        </authorList>
    </citation>
    <scope>NUCLEOTIDE SEQUENCE [LARGE SCALE GENOMIC DNA]</scope>
    <source>
        <strain evidence="1 2">MD-312</strain>
    </source>
</reference>
<dbReference type="AlphaFoldDB" id="A0A0C9VWK8"/>